<dbReference type="AlphaFoldDB" id="A0A081P4F1"/>
<sequence length="189" mass="20887">MLATLERLKGLLQIPKEEHGQEDELSLHLLAASQAIESFCKRSFRKQQYTERLSGYIRSDYINLRNFPVASVESLTGPTGEITDYEILSEGRLYRSSGWPIGKHNIQVTYTGGYVLPGDATPDNPRTLPESIELACLFLAKTTLSGQLGIAAERLGDYSVTYNVKTDGSGFELPGAVISLISPYIGRWV</sequence>
<evidence type="ECO:0008006" key="3">
    <source>
        <dbReference type="Google" id="ProtNLM"/>
    </source>
</evidence>
<protein>
    <recommendedName>
        <fullName evidence="3">Phage gp6-like head-tail connector protein</fullName>
    </recommendedName>
</protein>
<gene>
    <name evidence="1" type="ORF">ET33_02305</name>
</gene>
<organism evidence="1 2">
    <name type="scientific">Paenibacillus tyrfis</name>
    <dbReference type="NCBI Taxonomy" id="1501230"/>
    <lineage>
        <taxon>Bacteria</taxon>
        <taxon>Bacillati</taxon>
        <taxon>Bacillota</taxon>
        <taxon>Bacilli</taxon>
        <taxon>Bacillales</taxon>
        <taxon>Paenibacillaceae</taxon>
        <taxon>Paenibacillus</taxon>
    </lineage>
</organism>
<comment type="caution">
    <text evidence="1">The sequence shown here is derived from an EMBL/GenBank/DDBJ whole genome shotgun (WGS) entry which is preliminary data.</text>
</comment>
<dbReference type="Proteomes" id="UP000028123">
    <property type="component" value="Unassembled WGS sequence"/>
</dbReference>
<dbReference type="OrthoDB" id="2664490at2"/>
<evidence type="ECO:0000313" key="1">
    <source>
        <dbReference type="EMBL" id="KEQ25574.1"/>
    </source>
</evidence>
<dbReference type="EMBL" id="JNVM01000010">
    <property type="protein sequence ID" value="KEQ25574.1"/>
    <property type="molecule type" value="Genomic_DNA"/>
</dbReference>
<reference evidence="1 2" key="1">
    <citation type="submission" date="2014-06" db="EMBL/GenBank/DDBJ databases">
        <title>Draft genome sequence of Paenibacillus sp. MSt1.</title>
        <authorList>
            <person name="Aw Y.K."/>
            <person name="Ong K.S."/>
            <person name="Gan H.M."/>
            <person name="Lee S.M."/>
        </authorList>
    </citation>
    <scope>NUCLEOTIDE SEQUENCE [LARGE SCALE GENOMIC DNA]</scope>
    <source>
        <strain evidence="1 2">MSt1</strain>
    </source>
</reference>
<dbReference type="eggNOG" id="ENOG5033AWF">
    <property type="taxonomic scope" value="Bacteria"/>
</dbReference>
<dbReference type="RefSeq" id="WP_036681857.1">
    <property type="nucleotide sequence ID" value="NZ_JNVM01000010.1"/>
</dbReference>
<name>A0A081P4F1_9BACL</name>
<accession>A0A081P4F1</accession>
<proteinExistence type="predicted"/>
<keyword evidence="2" id="KW-1185">Reference proteome</keyword>
<evidence type="ECO:0000313" key="2">
    <source>
        <dbReference type="Proteomes" id="UP000028123"/>
    </source>
</evidence>